<gene>
    <name evidence="2" type="ORF">BT62DRAFT_937457</name>
    <name evidence="3" type="ORF">BT62DRAFT_937460</name>
</gene>
<dbReference type="RefSeq" id="XP_043034524.1">
    <property type="nucleotide sequence ID" value="XM_043187324.1"/>
</dbReference>
<evidence type="ECO:0000256" key="1">
    <source>
        <dbReference type="SAM" id="MobiDB-lite"/>
    </source>
</evidence>
<name>A0A9P7VJ86_9AGAR</name>
<dbReference type="AlphaFoldDB" id="A0A9P7VJ86"/>
<accession>A0A9P7VJ86</accession>
<comment type="caution">
    <text evidence="3">The sequence shown here is derived from an EMBL/GenBank/DDBJ whole genome shotgun (WGS) entry which is preliminary data.</text>
</comment>
<keyword evidence="4" id="KW-1185">Reference proteome</keyword>
<dbReference type="EMBL" id="MU250564">
    <property type="protein sequence ID" value="KAG7441024.1"/>
    <property type="molecule type" value="Genomic_DNA"/>
</dbReference>
<evidence type="ECO:0000313" key="4">
    <source>
        <dbReference type="Proteomes" id="UP000812287"/>
    </source>
</evidence>
<evidence type="ECO:0000313" key="2">
    <source>
        <dbReference type="EMBL" id="KAG7441024.1"/>
    </source>
</evidence>
<feature type="region of interest" description="Disordered" evidence="1">
    <location>
        <begin position="24"/>
        <end position="62"/>
    </location>
</feature>
<dbReference type="EMBL" id="MU250564">
    <property type="protein sequence ID" value="KAG7441026.1"/>
    <property type="molecule type" value="Genomic_DNA"/>
</dbReference>
<protein>
    <submittedName>
        <fullName evidence="3">Uncharacterized protein</fullName>
    </submittedName>
</protein>
<evidence type="ECO:0000313" key="3">
    <source>
        <dbReference type="EMBL" id="KAG7441026.1"/>
    </source>
</evidence>
<organism evidence="3 4">
    <name type="scientific">Guyanagaster necrorhizus</name>
    <dbReference type="NCBI Taxonomy" id="856835"/>
    <lineage>
        <taxon>Eukaryota</taxon>
        <taxon>Fungi</taxon>
        <taxon>Dikarya</taxon>
        <taxon>Basidiomycota</taxon>
        <taxon>Agaricomycotina</taxon>
        <taxon>Agaricomycetes</taxon>
        <taxon>Agaricomycetidae</taxon>
        <taxon>Agaricales</taxon>
        <taxon>Marasmiineae</taxon>
        <taxon>Physalacriaceae</taxon>
        <taxon>Guyanagaster</taxon>
    </lineage>
</organism>
<dbReference type="Proteomes" id="UP000812287">
    <property type="component" value="Unassembled WGS sequence"/>
</dbReference>
<sequence length="269" mass="31253">MASHPSQHSEKLCENIPRRSDRVRFDPFGLEEEEADNEEAHRQRHGLRSKDPTGYMHQQPERRSYKHEHVPCHDVPEEFEAWITYLLERKRVDSEEHYCKPVALPRVDIPKDPAGFDRWFDSLVSKADKTLHRSTVRDEQTNSTFVDTLSGGPSGSTTAMMGHSYPQHNLPWHLPPPVIYPRQSSMLPFPKSSSRYPAGWIEGRCSCLCLTRMYRSRRREARSEYRGMFPRPRRTEGTFNRALSLIMSPLASSRSVVPHQRVEDNRCAI</sequence>
<reference evidence="3" key="1">
    <citation type="submission" date="2020-11" db="EMBL/GenBank/DDBJ databases">
        <title>Adaptations for nitrogen fixation in a non-lichenized fungal sporocarp promotes dispersal by wood-feeding termites.</title>
        <authorList>
            <consortium name="DOE Joint Genome Institute"/>
            <person name="Koch R.A."/>
            <person name="Yoon G."/>
            <person name="Arayal U."/>
            <person name="Lail K."/>
            <person name="Amirebrahimi M."/>
            <person name="Labutti K."/>
            <person name="Lipzen A."/>
            <person name="Riley R."/>
            <person name="Barry K."/>
            <person name="Henrissat B."/>
            <person name="Grigoriev I.V."/>
            <person name="Herr J.R."/>
            <person name="Aime M.C."/>
        </authorList>
    </citation>
    <scope>NUCLEOTIDE SEQUENCE</scope>
    <source>
        <strain evidence="3">MCA 3950</strain>
    </source>
</reference>
<dbReference type="OrthoDB" id="3116905at2759"/>
<dbReference type="GeneID" id="66109621"/>
<proteinExistence type="predicted"/>